<dbReference type="Proteomes" id="UP000032232">
    <property type="component" value="Unassembled WGS sequence"/>
</dbReference>
<keyword evidence="2" id="KW-1185">Reference proteome</keyword>
<dbReference type="AlphaFoldDB" id="A0A0D1ENZ0"/>
<dbReference type="OrthoDB" id="7773807at2"/>
<organism evidence="1 2">
    <name type="scientific">Jannaschia aquimarina</name>
    <dbReference type="NCBI Taxonomy" id="935700"/>
    <lineage>
        <taxon>Bacteria</taxon>
        <taxon>Pseudomonadati</taxon>
        <taxon>Pseudomonadota</taxon>
        <taxon>Alphaproteobacteria</taxon>
        <taxon>Rhodobacterales</taxon>
        <taxon>Roseobacteraceae</taxon>
        <taxon>Jannaschia</taxon>
    </lineage>
</organism>
<gene>
    <name evidence="1" type="ORF">jaqu_10870</name>
</gene>
<evidence type="ECO:0008006" key="3">
    <source>
        <dbReference type="Google" id="ProtNLM"/>
    </source>
</evidence>
<dbReference type="PATRIC" id="fig|935700.4.peg.1133"/>
<dbReference type="EMBL" id="JYFE01000020">
    <property type="protein sequence ID" value="KIT17355.1"/>
    <property type="molecule type" value="Genomic_DNA"/>
</dbReference>
<reference evidence="1 2" key="1">
    <citation type="submission" date="2015-02" db="EMBL/GenBank/DDBJ databases">
        <title>Genome Sequence of Jannaschia aquimarina DSM28248, a member of the Roseobacter clade.</title>
        <authorList>
            <person name="Voget S."/>
            <person name="Daniel R."/>
        </authorList>
    </citation>
    <scope>NUCLEOTIDE SEQUENCE [LARGE SCALE GENOMIC DNA]</scope>
    <source>
        <strain evidence="1 2">GSW-M26</strain>
    </source>
</reference>
<sequence length="148" mass="15761">MRSIVSIVLCAAILGGCGLGGSRLNPLTWWGNDREEVIEAARSDPSTPIADQVIALNAAPTPGGVIVSAIALPPTQGYWDARLQRLPSDDPSVYVMEFQLLPPVDPEPVGTQVSREVLGGTFLTTQDLAGIRSITVQGAQNRRTISRQ</sequence>
<proteinExistence type="predicted"/>
<name>A0A0D1ENZ0_9RHOB</name>
<dbReference type="PROSITE" id="PS51257">
    <property type="entry name" value="PROKAR_LIPOPROTEIN"/>
    <property type="match status" value="1"/>
</dbReference>
<comment type="caution">
    <text evidence="1">The sequence shown here is derived from an EMBL/GenBank/DDBJ whole genome shotgun (WGS) entry which is preliminary data.</text>
</comment>
<protein>
    <recommendedName>
        <fullName evidence="3">Lipoprotein</fullName>
    </recommendedName>
</protein>
<evidence type="ECO:0000313" key="2">
    <source>
        <dbReference type="Proteomes" id="UP000032232"/>
    </source>
</evidence>
<dbReference type="RefSeq" id="WP_052500785.1">
    <property type="nucleotide sequence ID" value="NZ_FZPF01000007.1"/>
</dbReference>
<evidence type="ECO:0000313" key="1">
    <source>
        <dbReference type="EMBL" id="KIT17355.1"/>
    </source>
</evidence>
<dbReference type="STRING" id="935700.jaqu_10870"/>
<accession>A0A0D1ENZ0</accession>